<dbReference type="PANTHER" id="PTHR23090:SF9">
    <property type="entry name" value="GLUTAMINE-DEPENDENT NAD(+) SYNTHETASE"/>
    <property type="match status" value="1"/>
</dbReference>
<dbReference type="GO" id="GO:0009435">
    <property type="term" value="P:NAD+ biosynthetic process"/>
    <property type="evidence" value="ECO:0007669"/>
    <property type="project" value="UniProtKB-UniRule"/>
</dbReference>
<comment type="caution">
    <text evidence="8">Lacks conserved residue(s) required for the propagation of feature annotation.</text>
</comment>
<accession>A0A2S6N9K0</accession>
<comment type="subunit">
    <text evidence="8">Homodimer.</text>
</comment>
<keyword evidence="7 8" id="KW-0520">NAD</keyword>
<evidence type="ECO:0000259" key="11">
    <source>
        <dbReference type="Pfam" id="PF02540"/>
    </source>
</evidence>
<keyword evidence="3 8" id="KW-0479">Metal-binding</keyword>
<dbReference type="EMBL" id="NHSJ01000060">
    <property type="protein sequence ID" value="PPQ31293.1"/>
    <property type="molecule type" value="Genomic_DNA"/>
</dbReference>
<dbReference type="GO" id="GO:0005524">
    <property type="term" value="F:ATP binding"/>
    <property type="evidence" value="ECO:0007669"/>
    <property type="project" value="UniProtKB-UniRule"/>
</dbReference>
<dbReference type="UniPathway" id="UPA00253">
    <property type="reaction ID" value="UER00333"/>
</dbReference>
<comment type="function">
    <text evidence="8">Catalyzes the ATP-dependent amidation of deamido-NAD to form NAD. Uses ammonia as a nitrogen source.</text>
</comment>
<dbReference type="InterPro" id="IPR022926">
    <property type="entry name" value="NH(3)-dep_NAD(+)_synth"/>
</dbReference>
<evidence type="ECO:0000256" key="3">
    <source>
        <dbReference type="ARBA" id="ARBA00022723"/>
    </source>
</evidence>
<dbReference type="OrthoDB" id="3266517at2"/>
<comment type="caution">
    <text evidence="12">The sequence shown here is derived from an EMBL/GenBank/DDBJ whole genome shotgun (WGS) entry which is preliminary data.</text>
</comment>
<dbReference type="HAMAP" id="MF_00193">
    <property type="entry name" value="NadE_ammonia_dep"/>
    <property type="match status" value="1"/>
</dbReference>
<dbReference type="InterPro" id="IPR014729">
    <property type="entry name" value="Rossmann-like_a/b/a_fold"/>
</dbReference>
<dbReference type="NCBIfam" id="NF002048">
    <property type="entry name" value="PRK00876.1"/>
    <property type="match status" value="1"/>
</dbReference>
<feature type="binding site" evidence="8">
    <location>
        <position position="253"/>
    </location>
    <ligand>
        <name>ATP</name>
        <dbReference type="ChEBI" id="CHEBI:30616"/>
    </ligand>
</feature>
<evidence type="ECO:0000256" key="8">
    <source>
        <dbReference type="HAMAP-Rule" id="MF_00193"/>
    </source>
</evidence>
<comment type="catalytic activity">
    <reaction evidence="8 10">
        <text>deamido-NAD(+) + NH4(+) + ATP = AMP + diphosphate + NAD(+) + H(+)</text>
        <dbReference type="Rhea" id="RHEA:21188"/>
        <dbReference type="ChEBI" id="CHEBI:15378"/>
        <dbReference type="ChEBI" id="CHEBI:28938"/>
        <dbReference type="ChEBI" id="CHEBI:30616"/>
        <dbReference type="ChEBI" id="CHEBI:33019"/>
        <dbReference type="ChEBI" id="CHEBI:57540"/>
        <dbReference type="ChEBI" id="CHEBI:58437"/>
        <dbReference type="ChEBI" id="CHEBI:456215"/>
        <dbReference type="EC" id="6.3.1.5"/>
    </reaction>
</comment>
<feature type="binding site" description="in other chain" evidence="8">
    <location>
        <position position="182"/>
    </location>
    <ligand>
        <name>deamido-NAD(+)</name>
        <dbReference type="ChEBI" id="CHEBI:58437"/>
        <note>ligand shared between two neighboring subunits</note>
    </ligand>
</feature>
<protein>
    <recommendedName>
        <fullName evidence="8 10">NH(3)-dependent NAD(+) synthetase</fullName>
        <ecNumber evidence="8 10">6.3.1.5</ecNumber>
    </recommendedName>
</protein>
<feature type="binding site" evidence="8">
    <location>
        <position position="231"/>
    </location>
    <ligand>
        <name>ATP</name>
        <dbReference type="ChEBI" id="CHEBI:30616"/>
    </ligand>
</feature>
<dbReference type="Gene3D" id="3.40.50.620">
    <property type="entry name" value="HUPs"/>
    <property type="match status" value="1"/>
</dbReference>
<feature type="binding site" evidence="8">
    <location>
        <position position="54"/>
    </location>
    <ligand>
        <name>Mg(2+)</name>
        <dbReference type="ChEBI" id="CHEBI:18420"/>
    </ligand>
</feature>
<dbReference type="GO" id="GO:0003952">
    <property type="term" value="F:NAD+ synthase (glutamine-hydrolyzing) activity"/>
    <property type="evidence" value="ECO:0007669"/>
    <property type="project" value="InterPro"/>
</dbReference>
<dbReference type="SUPFAM" id="SSF52402">
    <property type="entry name" value="Adenine nucleotide alpha hydrolases-like"/>
    <property type="match status" value="1"/>
</dbReference>
<gene>
    <name evidence="8" type="primary">nadE</name>
    <name evidence="12" type="ORF">CCR94_09585</name>
</gene>
<keyword evidence="6 8" id="KW-0460">Magnesium</keyword>
<evidence type="ECO:0000256" key="2">
    <source>
        <dbReference type="ARBA" id="ARBA00022598"/>
    </source>
</evidence>
<dbReference type="CDD" id="cd00553">
    <property type="entry name" value="NAD_synthase"/>
    <property type="match status" value="1"/>
</dbReference>
<dbReference type="GO" id="GO:0008795">
    <property type="term" value="F:NAD+ synthase activity"/>
    <property type="evidence" value="ECO:0007669"/>
    <property type="project" value="UniProtKB-UniRule"/>
</dbReference>
<evidence type="ECO:0000256" key="7">
    <source>
        <dbReference type="ARBA" id="ARBA00023027"/>
    </source>
</evidence>
<dbReference type="PANTHER" id="PTHR23090">
    <property type="entry name" value="NH 3 /GLUTAMINE-DEPENDENT NAD + SYNTHETASE"/>
    <property type="match status" value="1"/>
</dbReference>
<keyword evidence="4 8" id="KW-0547">Nucleotide-binding</keyword>
<keyword evidence="13" id="KW-1185">Reference proteome</keyword>
<organism evidence="12 13">
    <name type="scientific">Rhodoblastus sphagnicola</name>
    <dbReference type="NCBI Taxonomy" id="333368"/>
    <lineage>
        <taxon>Bacteria</taxon>
        <taxon>Pseudomonadati</taxon>
        <taxon>Pseudomonadota</taxon>
        <taxon>Alphaproteobacteria</taxon>
        <taxon>Hyphomicrobiales</taxon>
        <taxon>Rhodoblastaceae</taxon>
        <taxon>Rhodoblastus</taxon>
    </lineage>
</organism>
<keyword evidence="2 8" id="KW-0436">Ligase</keyword>
<dbReference type="GO" id="GO:0046872">
    <property type="term" value="F:metal ion binding"/>
    <property type="evidence" value="ECO:0007669"/>
    <property type="project" value="UniProtKB-KW"/>
</dbReference>
<keyword evidence="5 8" id="KW-0067">ATP-binding</keyword>
<evidence type="ECO:0000256" key="1">
    <source>
        <dbReference type="ARBA" id="ARBA00005859"/>
    </source>
</evidence>
<dbReference type="Pfam" id="PF02540">
    <property type="entry name" value="NAD_synthase"/>
    <property type="match status" value="2"/>
</dbReference>
<dbReference type="GO" id="GO:0004359">
    <property type="term" value="F:glutaminase activity"/>
    <property type="evidence" value="ECO:0007669"/>
    <property type="project" value="InterPro"/>
</dbReference>
<dbReference type="AlphaFoldDB" id="A0A2S6N9K0"/>
<proteinExistence type="inferred from homology"/>
<dbReference type="NCBIfam" id="TIGR00552">
    <property type="entry name" value="nadE"/>
    <property type="match status" value="1"/>
</dbReference>
<dbReference type="EC" id="6.3.1.5" evidence="8 10"/>
<dbReference type="Proteomes" id="UP000239089">
    <property type="component" value="Unassembled WGS sequence"/>
</dbReference>
<feature type="domain" description="NAD/GMP synthase" evidence="11">
    <location>
        <begin position="172"/>
        <end position="310"/>
    </location>
</feature>
<feature type="binding site" evidence="8">
    <location>
        <begin position="48"/>
        <end position="55"/>
    </location>
    <ligand>
        <name>ATP</name>
        <dbReference type="ChEBI" id="CHEBI:30616"/>
    </ligand>
</feature>
<dbReference type="InterPro" id="IPR022310">
    <property type="entry name" value="NAD/GMP_synthase"/>
</dbReference>
<evidence type="ECO:0000256" key="9">
    <source>
        <dbReference type="RuleBase" id="RU003811"/>
    </source>
</evidence>
<name>A0A2S6N9K0_9HYPH</name>
<evidence type="ECO:0000256" key="5">
    <source>
        <dbReference type="ARBA" id="ARBA00022840"/>
    </source>
</evidence>
<dbReference type="InterPro" id="IPR003694">
    <property type="entry name" value="NAD_synthase"/>
</dbReference>
<evidence type="ECO:0000313" key="12">
    <source>
        <dbReference type="EMBL" id="PPQ31293.1"/>
    </source>
</evidence>
<feature type="binding site" evidence="8">
    <location>
        <position position="202"/>
    </location>
    <ligand>
        <name>ATP</name>
        <dbReference type="ChEBI" id="CHEBI:30616"/>
    </ligand>
</feature>
<evidence type="ECO:0000313" key="13">
    <source>
        <dbReference type="Proteomes" id="UP000239089"/>
    </source>
</evidence>
<feature type="binding site" evidence="8">
    <location>
        <position position="222"/>
    </location>
    <ligand>
        <name>deamido-NAD(+)</name>
        <dbReference type="ChEBI" id="CHEBI:58437"/>
        <note>ligand shared between two neighboring subunits</note>
    </ligand>
</feature>
<feature type="binding site" evidence="8">
    <location>
        <position position="207"/>
    </location>
    <ligand>
        <name>Mg(2+)</name>
        <dbReference type="ChEBI" id="CHEBI:18420"/>
    </ligand>
</feature>
<feature type="domain" description="NAD/GMP synthase" evidence="11">
    <location>
        <begin position="28"/>
        <end position="113"/>
    </location>
</feature>
<evidence type="ECO:0000256" key="4">
    <source>
        <dbReference type="ARBA" id="ARBA00022741"/>
    </source>
</evidence>
<comment type="similarity">
    <text evidence="1 8 9">Belongs to the NAD synthetase family.</text>
</comment>
<evidence type="ECO:0000256" key="10">
    <source>
        <dbReference type="RuleBase" id="RU003812"/>
    </source>
</evidence>
<comment type="pathway">
    <text evidence="8">Cofactor biosynthesis; NAD(+) biosynthesis; NAD(+) from deamido-NAD(+) (ammonia route): step 1/1.</text>
</comment>
<reference evidence="12 13" key="1">
    <citation type="journal article" date="2018" name="Arch. Microbiol.">
        <title>New insights into the metabolic potential of the phototrophic purple bacterium Rhodopila globiformis DSM 161(T) from its draft genome sequence and evidence for a vanadium-dependent nitrogenase.</title>
        <authorList>
            <person name="Imhoff J.F."/>
            <person name="Rahn T."/>
            <person name="Kunzel S."/>
            <person name="Neulinger S.C."/>
        </authorList>
    </citation>
    <scope>NUCLEOTIDE SEQUENCE [LARGE SCALE GENOMIC DNA]</scope>
    <source>
        <strain evidence="12 13">DSM 16996</strain>
    </source>
</reference>
<sequence>MDDHVNENKPTAPHQSALAIDCASEADRIGAFIVATLRKLNRRGCVLGVSGGVDSAVCAHLAARAVGSDRVLALLMPERDSTKEAGARARRLCDSLGIPHVEEDITDPLEAIGCYRRRDEAIRKQFPDYGAGWRQKIAIVAGKTWMPQFNLIVQSPDGQIFERRLPVDAYLQIVAATNFKQRLRKSMEYYHAERLNYGVLGTPNKLEYDLGFFVRGGDGLADFKPIAHLYKTQVYALAEHLGVPDEIRREPPSTDTYSLTQSQEEFYFALSWSDADRVLHGMSEKLSAAEIAIAVGRDRSTVARAIQEFQGKRRAASRALAQAYVLGGGAS</sequence>
<evidence type="ECO:0000256" key="6">
    <source>
        <dbReference type="ARBA" id="ARBA00022842"/>
    </source>
</evidence>
<dbReference type="GO" id="GO:0005737">
    <property type="term" value="C:cytoplasm"/>
    <property type="evidence" value="ECO:0007669"/>
    <property type="project" value="InterPro"/>
</dbReference>